<protein>
    <recommendedName>
        <fullName evidence="5">Cytochrome c domain-containing protein</fullName>
    </recommendedName>
</protein>
<proteinExistence type="predicted"/>
<dbReference type="SUPFAM" id="SSF46626">
    <property type="entry name" value="Cytochrome c"/>
    <property type="match status" value="1"/>
</dbReference>
<reference evidence="6 7" key="1">
    <citation type="submission" date="2019-07" db="EMBL/GenBank/DDBJ databases">
        <title>Whole genome shotgun sequence of Segetibacter aerophilus NBRC 106135.</title>
        <authorList>
            <person name="Hosoyama A."/>
            <person name="Uohara A."/>
            <person name="Ohji S."/>
            <person name="Ichikawa N."/>
        </authorList>
    </citation>
    <scope>NUCLEOTIDE SEQUENCE [LARGE SCALE GENOMIC DNA]</scope>
    <source>
        <strain evidence="6 7">NBRC 106135</strain>
    </source>
</reference>
<dbReference type="Proteomes" id="UP000321513">
    <property type="component" value="Unassembled WGS sequence"/>
</dbReference>
<dbReference type="RefSeq" id="WP_147201829.1">
    <property type="nucleotide sequence ID" value="NZ_BJYT01000001.1"/>
</dbReference>
<evidence type="ECO:0000259" key="5">
    <source>
        <dbReference type="PROSITE" id="PS51007"/>
    </source>
</evidence>
<feature type="domain" description="Cytochrome c" evidence="5">
    <location>
        <begin position="37"/>
        <end position="110"/>
    </location>
</feature>
<keyword evidence="7" id="KW-1185">Reference proteome</keyword>
<dbReference type="InterPro" id="IPR009056">
    <property type="entry name" value="Cyt_c-like_dom"/>
</dbReference>
<dbReference type="GO" id="GO:0046872">
    <property type="term" value="F:metal ion binding"/>
    <property type="evidence" value="ECO:0007669"/>
    <property type="project" value="UniProtKB-KW"/>
</dbReference>
<accession>A0A512B7I0</accession>
<dbReference type="PROSITE" id="PS51007">
    <property type="entry name" value="CYTC"/>
    <property type="match status" value="1"/>
</dbReference>
<name>A0A512B7I0_9BACT</name>
<dbReference type="GO" id="GO:0020037">
    <property type="term" value="F:heme binding"/>
    <property type="evidence" value="ECO:0007669"/>
    <property type="project" value="InterPro"/>
</dbReference>
<keyword evidence="2 4" id="KW-0479">Metal-binding</keyword>
<comment type="caution">
    <text evidence="6">The sequence shown here is derived from an EMBL/GenBank/DDBJ whole genome shotgun (WGS) entry which is preliminary data.</text>
</comment>
<dbReference type="Gene3D" id="1.10.760.10">
    <property type="entry name" value="Cytochrome c-like domain"/>
    <property type="match status" value="1"/>
</dbReference>
<dbReference type="AlphaFoldDB" id="A0A512B7I0"/>
<keyword evidence="1 4" id="KW-0349">Heme</keyword>
<dbReference type="InterPro" id="IPR036909">
    <property type="entry name" value="Cyt_c-like_dom_sf"/>
</dbReference>
<evidence type="ECO:0000256" key="4">
    <source>
        <dbReference type="PROSITE-ProRule" id="PRU00433"/>
    </source>
</evidence>
<evidence type="ECO:0000256" key="3">
    <source>
        <dbReference type="ARBA" id="ARBA00023004"/>
    </source>
</evidence>
<evidence type="ECO:0000313" key="6">
    <source>
        <dbReference type="EMBL" id="GEO07879.1"/>
    </source>
</evidence>
<dbReference type="GO" id="GO:0009055">
    <property type="term" value="F:electron transfer activity"/>
    <property type="evidence" value="ECO:0007669"/>
    <property type="project" value="InterPro"/>
</dbReference>
<evidence type="ECO:0000313" key="7">
    <source>
        <dbReference type="Proteomes" id="UP000321513"/>
    </source>
</evidence>
<gene>
    <name evidence="6" type="ORF">SAE01_03750</name>
</gene>
<sequence>MKTYLKSIARFICIGVFAGCALRRSEPLVGTFEPKTTEVAKGQVLYNEYCQKCHPGGEGGLGPDINWNPAPSFIKKFQVRHGLGVMPSFKKNEISKDELEAIGKYMKAYKHQKRS</sequence>
<dbReference type="OrthoDB" id="9794322at2"/>
<evidence type="ECO:0000256" key="1">
    <source>
        <dbReference type="ARBA" id="ARBA00022617"/>
    </source>
</evidence>
<keyword evidence="3 4" id="KW-0408">Iron</keyword>
<organism evidence="6 7">
    <name type="scientific">Segetibacter aerophilus</name>
    <dbReference type="NCBI Taxonomy" id="670293"/>
    <lineage>
        <taxon>Bacteria</taxon>
        <taxon>Pseudomonadati</taxon>
        <taxon>Bacteroidota</taxon>
        <taxon>Chitinophagia</taxon>
        <taxon>Chitinophagales</taxon>
        <taxon>Chitinophagaceae</taxon>
        <taxon>Segetibacter</taxon>
    </lineage>
</organism>
<dbReference type="EMBL" id="BJYT01000001">
    <property type="protein sequence ID" value="GEO07879.1"/>
    <property type="molecule type" value="Genomic_DNA"/>
</dbReference>
<dbReference type="Pfam" id="PF13442">
    <property type="entry name" value="Cytochrome_CBB3"/>
    <property type="match status" value="1"/>
</dbReference>
<evidence type="ECO:0000256" key="2">
    <source>
        <dbReference type="ARBA" id="ARBA00022723"/>
    </source>
</evidence>